<evidence type="ECO:0000313" key="1">
    <source>
        <dbReference type="Proteomes" id="UP000887576"/>
    </source>
</evidence>
<dbReference type="WBParaSite" id="JU765_v2.g17099.t1">
    <property type="protein sequence ID" value="JU765_v2.g17099.t1"/>
    <property type="gene ID" value="JU765_v2.g17099"/>
</dbReference>
<organism evidence="1 2">
    <name type="scientific">Panagrolaimus sp. JU765</name>
    <dbReference type="NCBI Taxonomy" id="591449"/>
    <lineage>
        <taxon>Eukaryota</taxon>
        <taxon>Metazoa</taxon>
        <taxon>Ecdysozoa</taxon>
        <taxon>Nematoda</taxon>
        <taxon>Chromadorea</taxon>
        <taxon>Rhabditida</taxon>
        <taxon>Tylenchina</taxon>
        <taxon>Panagrolaimomorpha</taxon>
        <taxon>Panagrolaimoidea</taxon>
        <taxon>Panagrolaimidae</taxon>
        <taxon>Panagrolaimus</taxon>
    </lineage>
</organism>
<proteinExistence type="predicted"/>
<sequence>MRRRIAQGNHRSRPQRLNNGGRQHWIFVGSFFVATVACAALFMIVPLDWDQAPVLSKLPNATIDDAYDPYVWGTYRPQLYFGLQARYPKSPQFGLIWYTVPAIYHNGLRHWCDKGAKDPHFMWTDHDGQSFGNQVIDDNKLKFTTQWYNQGRSFATSIKMTGKINLKMTGKIDRPEPHYAFIFYFHHPDACLLPIYKNDKLVGIEGKSEGYGNFKINFGVTGAEAEMSETSLEGEFDKVNFTEFFKPNLFAAQGSRFTKNEELSDSTGRNLWYILFITKDLATIHFNFTAEGENLGNDFDTVFTQRQKSFQDSFSDKFDLDDNSVYFSTAKTALSNLLGGIGYWNGFSKVQVGKNVQPYGPLNLLSAVPSRPFFPRGFLWDEGFHNLLIKNFNPLLTIDIISSWLDTMDSKGWIPREMILTSEAAEKVPKEFIVQSMHAANPPAIFYLVDSLMRSNAFMSMHSRRLYKFYPRLKQWYLWLRDSQVGPLKGTFRWRGRNETTTFELNPKTLPSGLDDFPRASHPSSEEYHLDLLCWMALSSRVVRHLAELSSDNAFMPEIEADMALYNSFENLNKHHWSEEKKAYFDYGKHSYNVDFELEKVDRVTQISRSRTAKTPPKLHFVDDVFGYVNLFPFLLRLLPEDSEQLKYTLDAIKSQLWTDYGLRSLSPSSRYYMARNTADDPPYWRGQIWINLNYLALSALKHYSNSGYHSQQAKQLYGELRENLMRNIHENYVHTGYFWEHYNDKTGNGGGSRPFTGWTSLIVNIITEKYD</sequence>
<evidence type="ECO:0000313" key="2">
    <source>
        <dbReference type="WBParaSite" id="JU765_v2.g17099.t1"/>
    </source>
</evidence>
<name>A0AC34QKB8_9BILA</name>
<accession>A0AC34QKB8</accession>
<reference evidence="2" key="1">
    <citation type="submission" date="2022-11" db="UniProtKB">
        <authorList>
            <consortium name="WormBaseParasite"/>
        </authorList>
    </citation>
    <scope>IDENTIFICATION</scope>
</reference>
<dbReference type="Proteomes" id="UP000887576">
    <property type="component" value="Unplaced"/>
</dbReference>
<protein>
    <submittedName>
        <fullName evidence="2">Mannosyl-oligosaccharide glucosidase</fullName>
    </submittedName>
</protein>